<feature type="compositionally biased region" description="Polar residues" evidence="9">
    <location>
        <begin position="1018"/>
        <end position="1030"/>
    </location>
</feature>
<accession>A0A9F2Q3H6</accession>
<keyword evidence="8" id="KW-0175">Coiled coil</keyword>
<gene>
    <name evidence="14" type="primary">PDZD8</name>
</gene>
<dbReference type="InterPro" id="IPR001478">
    <property type="entry name" value="PDZ"/>
</dbReference>
<feature type="domain" description="Phorbol-ester/DAG-type" evidence="10">
    <location>
        <begin position="877"/>
        <end position="928"/>
    </location>
</feature>
<dbReference type="PROSITE" id="PS50081">
    <property type="entry name" value="ZF_DAG_PE_2"/>
    <property type="match status" value="1"/>
</dbReference>
<evidence type="ECO:0000256" key="6">
    <source>
        <dbReference type="ARBA" id="ARBA00023121"/>
    </source>
</evidence>
<dbReference type="CDD" id="cd21674">
    <property type="entry name" value="SMP_PDZD8"/>
    <property type="match status" value="1"/>
</dbReference>
<name>A0A9F2Q3H6_PYTBI</name>
<keyword evidence="3" id="KW-0479">Metal-binding</keyword>
<dbReference type="Pfam" id="PF17820">
    <property type="entry name" value="PDZ_6"/>
    <property type="match status" value="1"/>
</dbReference>
<dbReference type="InterPro" id="IPR002219">
    <property type="entry name" value="PKC_DAG/PE"/>
</dbReference>
<dbReference type="Pfam" id="PF00130">
    <property type="entry name" value="C1_1"/>
    <property type="match status" value="1"/>
</dbReference>
<organism evidence="13 14">
    <name type="scientific">Python bivittatus</name>
    <name type="common">Burmese python</name>
    <name type="synonym">Python molurus bivittatus</name>
    <dbReference type="NCBI Taxonomy" id="176946"/>
    <lineage>
        <taxon>Eukaryota</taxon>
        <taxon>Metazoa</taxon>
        <taxon>Chordata</taxon>
        <taxon>Craniata</taxon>
        <taxon>Vertebrata</taxon>
        <taxon>Euteleostomi</taxon>
        <taxon>Lepidosauria</taxon>
        <taxon>Squamata</taxon>
        <taxon>Bifurcata</taxon>
        <taxon>Unidentata</taxon>
        <taxon>Episquamata</taxon>
        <taxon>Toxicofera</taxon>
        <taxon>Serpentes</taxon>
        <taxon>Henophidia</taxon>
        <taxon>Pythonidae</taxon>
        <taxon>Python</taxon>
    </lineage>
</organism>
<dbReference type="SMART" id="SM00109">
    <property type="entry name" value="C1"/>
    <property type="match status" value="1"/>
</dbReference>
<dbReference type="Pfam" id="PF26547">
    <property type="entry name" value="PDZD8_N"/>
    <property type="match status" value="1"/>
</dbReference>
<dbReference type="InterPro" id="IPR031468">
    <property type="entry name" value="SMP_LBD"/>
</dbReference>
<dbReference type="GO" id="GO:0046872">
    <property type="term" value="F:metal ion binding"/>
    <property type="evidence" value="ECO:0007669"/>
    <property type="project" value="UniProtKB-KW"/>
</dbReference>
<dbReference type="GO" id="GO:0005789">
    <property type="term" value="C:endoplasmic reticulum membrane"/>
    <property type="evidence" value="ECO:0007669"/>
    <property type="project" value="UniProtKB-ARBA"/>
</dbReference>
<evidence type="ECO:0000256" key="4">
    <source>
        <dbReference type="ARBA" id="ARBA00022833"/>
    </source>
</evidence>
<dbReference type="InterPro" id="IPR036034">
    <property type="entry name" value="PDZ_sf"/>
</dbReference>
<dbReference type="SUPFAM" id="SSF50156">
    <property type="entry name" value="PDZ domain-like"/>
    <property type="match status" value="1"/>
</dbReference>
<evidence type="ECO:0000313" key="13">
    <source>
        <dbReference type="Proteomes" id="UP000695026"/>
    </source>
</evidence>
<dbReference type="KEGG" id="pbi:103057566"/>
<dbReference type="GO" id="GO:0044233">
    <property type="term" value="C:mitochondria-associated endoplasmic reticulum membrane contact site"/>
    <property type="evidence" value="ECO:0007669"/>
    <property type="project" value="InterPro"/>
</dbReference>
<dbReference type="PROSITE" id="PS50106">
    <property type="entry name" value="PDZ"/>
    <property type="match status" value="1"/>
</dbReference>
<feature type="compositionally biased region" description="Polar residues" evidence="9">
    <location>
        <begin position="559"/>
        <end position="574"/>
    </location>
</feature>
<dbReference type="GO" id="GO:1990456">
    <property type="term" value="P:mitochondrion-endoplasmic reticulum membrane tethering"/>
    <property type="evidence" value="ECO:0007669"/>
    <property type="project" value="InterPro"/>
</dbReference>
<dbReference type="GO" id="GO:0006869">
    <property type="term" value="P:lipid transport"/>
    <property type="evidence" value="ECO:0007669"/>
    <property type="project" value="UniProtKB-KW"/>
</dbReference>
<evidence type="ECO:0000259" key="11">
    <source>
        <dbReference type="PROSITE" id="PS50106"/>
    </source>
</evidence>
<sequence length="1197" mass="134718">MLSVYGILLSALLGSCLTLLAQILFFYRRKPEVAAGPSRARTSNIFVTRVMPDSTLKEYFTGFLGIGQEALFAGAFFNQSPSKSEQSLKQALPSSQESPPSVECTEETLYWLNAVCLFLFRELKDTSLIRHWVTRKIKVEFEELLQTKVTGKVLEGLSLRDVSFGNVVPLFKNIKILRPVTCNEEGCPEELDFEVDVEYDGGFHLAIDADLVFGKSAYLFAKISRIVGRLRLVFTRIPFTHWSFAFVDEPVIDLEVKSQFEGRPLPQLTSIIVNQFKKVIKRKHTLPHYKIRFKPFFPFQVVPPEEYRDRNLSIQGFSLTEGRLKVSLIECSRLFIFGSYEREVNIHCTIELSDKVWEEKERTFIKTAELIKGNSPSIGLTLRQVQAKEGETGHVVIETVTPNSAAAAADLQRGDRLLSIGGVRITSTIQVLKLIKQAGERVTIFYERPVGYCQQTPLAQDNLSQLEESTFSDEYLLNEIDSKELDIEFEDLANAIKSSEFKDDSSTSPKHIPVSLAVKPAGTVSPVLNRKLHLGSHQTSSRALFKEAARQAMLKNPENLDTSQQTNKQPQINVTKPPVPPRPQLKVSTVSNEVQNKLETGDLSSEKVDKLPPPASNGDKSSEKVIRVIDVGEESTGSKPVANKPEITKEPSEISQSPRTAINKSEILKETTESQQNIKAPINKPIANKLELYKDISDSSHSSLNSKAVENHNSWESPEIPYRNRAGKWARTKGSSYIFEVGKEHTYLNIGIWCRDPFKLGGLVCLGYESIKLEDIALDCIATSSMEFFRLFRLNPPAPKAAVTRTALRTLISHKGFNEKFCYGDVTIHFKYLREGEPEDSSFLLEKEKENISEEAAAPVLSKDDPYFGQITYTENRHNFQDTQFQNPTWCDYCKKKVWTKAASQCVVCAYVCHKKCQEKCLTDAPFCLGATRRLERALHPFKFENQDSQSTQGTRVDSELKTTNKATGLTRHIINTSSRFLNLRQVPKVRINEQGPDVIEPSPKQTPHPSDNEGSDTETGAPSSPSKQIPTPGIKLPRKEGGLDDSVFIAVKEIGRDLYRSLPTEERIQKLEIMLEKLQYEIDQELENNNSLIREKKETTDTRKKILLAAALAKSGERLQALTLLMIHYKAGIEDIEALENTALELGSRKEDKDEEDNNLVEETDNEDEAALVMAPVLETLLKEEERLESQNVSVD</sequence>
<keyword evidence="2" id="KW-0813">Transport</keyword>
<dbReference type="OrthoDB" id="10004596at2759"/>
<proteinExistence type="predicted"/>
<dbReference type="InterPro" id="IPR039275">
    <property type="entry name" value="PDZD8"/>
</dbReference>
<feature type="compositionally biased region" description="Polar residues" evidence="9">
    <location>
        <begin position="586"/>
        <end position="598"/>
    </location>
</feature>
<keyword evidence="5" id="KW-0445">Lipid transport</keyword>
<feature type="region of interest" description="Disordered" evidence="9">
    <location>
        <begin position="993"/>
        <end position="1041"/>
    </location>
</feature>
<dbReference type="PANTHER" id="PTHR21519">
    <property type="entry name" value="PDZ DOMAIN-CONTAINING PROTEIN 8"/>
    <property type="match status" value="1"/>
</dbReference>
<dbReference type="Gene3D" id="2.30.42.10">
    <property type="match status" value="1"/>
</dbReference>
<keyword evidence="7" id="KW-0472">Membrane</keyword>
<feature type="domain" description="SMP-LTD" evidence="12">
    <location>
        <begin position="105"/>
        <end position="295"/>
    </location>
</feature>
<dbReference type="GO" id="GO:0005739">
    <property type="term" value="C:mitochondrion"/>
    <property type="evidence" value="ECO:0007669"/>
    <property type="project" value="GOC"/>
</dbReference>
<feature type="region of interest" description="Disordered" evidence="9">
    <location>
        <begin position="557"/>
        <end position="662"/>
    </location>
</feature>
<evidence type="ECO:0000259" key="12">
    <source>
        <dbReference type="PROSITE" id="PS51847"/>
    </source>
</evidence>
<dbReference type="InterPro" id="IPR041489">
    <property type="entry name" value="PDZ_6"/>
</dbReference>
<dbReference type="InterPro" id="IPR046349">
    <property type="entry name" value="C1-like_sf"/>
</dbReference>
<evidence type="ECO:0000256" key="5">
    <source>
        <dbReference type="ARBA" id="ARBA00023055"/>
    </source>
</evidence>
<feature type="region of interest" description="Disordered" evidence="9">
    <location>
        <begin position="1149"/>
        <end position="1168"/>
    </location>
</feature>
<keyword evidence="4" id="KW-0862">Zinc</keyword>
<evidence type="ECO:0000256" key="8">
    <source>
        <dbReference type="SAM" id="Coils"/>
    </source>
</evidence>
<dbReference type="AlphaFoldDB" id="A0A9F2Q3H6"/>
<feature type="coiled-coil region" evidence="8">
    <location>
        <begin position="1069"/>
        <end position="1103"/>
    </location>
</feature>
<feature type="region of interest" description="Disordered" evidence="9">
    <location>
        <begin position="943"/>
        <end position="964"/>
    </location>
</feature>
<dbReference type="InterPro" id="IPR058801">
    <property type="entry name" value="PDZD8_N"/>
</dbReference>
<dbReference type="SUPFAM" id="SSF57889">
    <property type="entry name" value="Cysteine-rich domain"/>
    <property type="match status" value="1"/>
</dbReference>
<keyword evidence="6" id="KW-0446">Lipid-binding</keyword>
<evidence type="ECO:0000259" key="10">
    <source>
        <dbReference type="PROSITE" id="PS50081"/>
    </source>
</evidence>
<dbReference type="Proteomes" id="UP000695026">
    <property type="component" value="Unplaced"/>
</dbReference>
<protein>
    <submittedName>
        <fullName evidence="14">PDZ domain-containing protein 8</fullName>
    </submittedName>
</protein>
<reference evidence="14" key="1">
    <citation type="submission" date="2025-08" db="UniProtKB">
        <authorList>
            <consortium name="RefSeq"/>
        </authorList>
    </citation>
    <scope>IDENTIFICATION</scope>
    <source>
        <tissue evidence="14">Liver</tissue>
    </source>
</reference>
<evidence type="ECO:0000256" key="1">
    <source>
        <dbReference type="ARBA" id="ARBA00004370"/>
    </source>
</evidence>
<evidence type="ECO:0000313" key="14">
    <source>
        <dbReference type="RefSeq" id="XP_007424089.1"/>
    </source>
</evidence>
<dbReference type="GO" id="GO:0008289">
    <property type="term" value="F:lipid binding"/>
    <property type="evidence" value="ECO:0007669"/>
    <property type="project" value="UniProtKB-KW"/>
</dbReference>
<feature type="domain" description="PDZ" evidence="11">
    <location>
        <begin position="367"/>
        <end position="450"/>
    </location>
</feature>
<evidence type="ECO:0000256" key="2">
    <source>
        <dbReference type="ARBA" id="ARBA00022448"/>
    </source>
</evidence>
<dbReference type="RefSeq" id="XP_007424089.1">
    <property type="nucleotide sequence ID" value="XM_007424027.3"/>
</dbReference>
<evidence type="ECO:0000256" key="9">
    <source>
        <dbReference type="SAM" id="MobiDB-lite"/>
    </source>
</evidence>
<evidence type="ECO:0000256" key="3">
    <source>
        <dbReference type="ARBA" id="ARBA00022723"/>
    </source>
</evidence>
<dbReference type="GeneID" id="103057566"/>
<dbReference type="CTD" id="118987"/>
<dbReference type="OMA" id="HIALECM"/>
<feature type="compositionally biased region" description="Acidic residues" evidence="9">
    <location>
        <begin position="1154"/>
        <end position="1168"/>
    </location>
</feature>
<dbReference type="CDD" id="cd20825">
    <property type="entry name" value="C1_PDZD8"/>
    <property type="match status" value="1"/>
</dbReference>
<dbReference type="Gene3D" id="3.30.60.20">
    <property type="match status" value="1"/>
</dbReference>
<keyword evidence="13" id="KW-1185">Reference proteome</keyword>
<feature type="compositionally biased region" description="Polar residues" evidence="9">
    <location>
        <begin position="947"/>
        <end position="956"/>
    </location>
</feature>
<comment type="subcellular location">
    <subcellularLocation>
        <location evidence="1">Membrane</location>
    </subcellularLocation>
</comment>
<dbReference type="GO" id="GO:0051560">
    <property type="term" value="P:mitochondrial calcium ion homeostasis"/>
    <property type="evidence" value="ECO:0007669"/>
    <property type="project" value="InterPro"/>
</dbReference>
<evidence type="ECO:0000256" key="7">
    <source>
        <dbReference type="ARBA" id="ARBA00023136"/>
    </source>
</evidence>
<dbReference type="PANTHER" id="PTHR21519:SF1">
    <property type="entry name" value="PDZ DOMAIN-CONTAINING PROTEIN 8"/>
    <property type="match status" value="1"/>
</dbReference>
<feature type="compositionally biased region" description="Polar residues" evidence="9">
    <location>
        <begin position="653"/>
        <end position="662"/>
    </location>
</feature>
<dbReference type="PROSITE" id="PS51847">
    <property type="entry name" value="SMP"/>
    <property type="match status" value="1"/>
</dbReference>
<dbReference type="SMART" id="SM00228">
    <property type="entry name" value="PDZ"/>
    <property type="match status" value="1"/>
</dbReference>